<feature type="transmembrane region" description="Helical" evidence="2">
    <location>
        <begin position="195"/>
        <end position="215"/>
    </location>
</feature>
<dbReference type="InterPro" id="IPR001387">
    <property type="entry name" value="Cro/C1-type_HTH"/>
</dbReference>
<evidence type="ECO:0000259" key="3">
    <source>
        <dbReference type="PROSITE" id="PS50943"/>
    </source>
</evidence>
<dbReference type="Gene3D" id="1.10.260.40">
    <property type="entry name" value="lambda repressor-like DNA-binding domains"/>
    <property type="match status" value="1"/>
</dbReference>
<reference evidence="4 5" key="1">
    <citation type="submission" date="2015-09" db="EMBL/GenBank/DDBJ databases">
        <authorList>
            <consortium name="Pathogen Informatics"/>
        </authorList>
    </citation>
    <scope>NUCLEOTIDE SEQUENCE [LARGE SCALE GENOMIC DNA]</scope>
    <source>
        <strain evidence="4 5">2789STDY5834863</strain>
    </source>
</reference>
<feature type="domain" description="HTH cro/C1-type" evidence="3">
    <location>
        <begin position="11"/>
        <end position="65"/>
    </location>
</feature>
<dbReference type="PANTHER" id="PTHR46558">
    <property type="entry name" value="TRACRIPTIONAL REGULATORY PROTEIN-RELATED-RELATED"/>
    <property type="match status" value="1"/>
</dbReference>
<organism evidence="4 5">
    <name type="scientific">Blautia wexlerae</name>
    <dbReference type="NCBI Taxonomy" id="418240"/>
    <lineage>
        <taxon>Bacteria</taxon>
        <taxon>Bacillati</taxon>
        <taxon>Bacillota</taxon>
        <taxon>Clostridia</taxon>
        <taxon>Lachnospirales</taxon>
        <taxon>Lachnospiraceae</taxon>
        <taxon>Blautia</taxon>
    </lineage>
</organism>
<protein>
    <submittedName>
        <fullName evidence="4">Transcriptional regulator, y4mF family</fullName>
    </submittedName>
</protein>
<dbReference type="PANTHER" id="PTHR46558:SF4">
    <property type="entry name" value="DNA-BIDING PHAGE PROTEIN"/>
    <property type="match status" value="1"/>
</dbReference>
<proteinExistence type="predicted"/>
<sequence length="236" mass="26779">MVDTQKVGAFIAQCRKEHNWTQKELGEKLGVTDKAVSKWENGRSFPDITLLESLCETFDITVSELLSGKKIESEDYKRETERLLIQCIGEKRLRGFQIGIYLLGLVTIILGGIGFGIWGTHISWKIGSVPIKWILLAAALITFGVMAYFDRNLPGKNYRSSIIWLECIVEAFTLACIFGNSIISFWDIDNMTESIVFILITAVIMLCLFAARIIAARTNREEYEMQKNADKHETEQ</sequence>
<evidence type="ECO:0000313" key="4">
    <source>
        <dbReference type="EMBL" id="CUO70239.1"/>
    </source>
</evidence>
<accession>A0A174HB26</accession>
<feature type="transmembrane region" description="Helical" evidence="2">
    <location>
        <begin position="161"/>
        <end position="183"/>
    </location>
</feature>
<dbReference type="EMBL" id="CYZN01000040">
    <property type="protein sequence ID" value="CUO70239.1"/>
    <property type="molecule type" value="Genomic_DNA"/>
</dbReference>
<dbReference type="Proteomes" id="UP000095431">
    <property type="component" value="Unassembled WGS sequence"/>
</dbReference>
<gene>
    <name evidence="4" type="ORF">ERS852478_03633</name>
</gene>
<feature type="transmembrane region" description="Helical" evidence="2">
    <location>
        <begin position="130"/>
        <end position="149"/>
    </location>
</feature>
<name>A0A174HB26_9FIRM</name>
<dbReference type="Pfam" id="PF01381">
    <property type="entry name" value="HTH_3"/>
    <property type="match status" value="1"/>
</dbReference>
<evidence type="ECO:0000313" key="5">
    <source>
        <dbReference type="Proteomes" id="UP000095431"/>
    </source>
</evidence>
<evidence type="ECO:0000256" key="2">
    <source>
        <dbReference type="SAM" id="Phobius"/>
    </source>
</evidence>
<keyword evidence="2" id="KW-0812">Transmembrane</keyword>
<keyword evidence="2" id="KW-1133">Transmembrane helix</keyword>
<dbReference type="InterPro" id="IPR010982">
    <property type="entry name" value="Lambda_DNA-bd_dom_sf"/>
</dbReference>
<evidence type="ECO:0000256" key="1">
    <source>
        <dbReference type="ARBA" id="ARBA00023125"/>
    </source>
</evidence>
<keyword evidence="1" id="KW-0238">DNA-binding</keyword>
<keyword evidence="2" id="KW-0472">Membrane</keyword>
<dbReference type="CDD" id="cd00093">
    <property type="entry name" value="HTH_XRE"/>
    <property type="match status" value="1"/>
</dbReference>
<dbReference type="SMART" id="SM00530">
    <property type="entry name" value="HTH_XRE"/>
    <property type="match status" value="1"/>
</dbReference>
<dbReference type="RefSeq" id="WP_049946900.1">
    <property type="nucleotide sequence ID" value="NZ_BTHH01000042.1"/>
</dbReference>
<dbReference type="SUPFAM" id="SSF47413">
    <property type="entry name" value="lambda repressor-like DNA-binding domains"/>
    <property type="match status" value="1"/>
</dbReference>
<dbReference type="PROSITE" id="PS50943">
    <property type="entry name" value="HTH_CROC1"/>
    <property type="match status" value="1"/>
</dbReference>
<feature type="transmembrane region" description="Helical" evidence="2">
    <location>
        <begin position="98"/>
        <end position="118"/>
    </location>
</feature>
<dbReference type="AlphaFoldDB" id="A0A174HB26"/>
<dbReference type="GO" id="GO:0003677">
    <property type="term" value="F:DNA binding"/>
    <property type="evidence" value="ECO:0007669"/>
    <property type="project" value="UniProtKB-KW"/>
</dbReference>